<evidence type="ECO:0000256" key="6">
    <source>
        <dbReference type="ARBA" id="ARBA00023180"/>
    </source>
</evidence>
<evidence type="ECO:0008006" key="12">
    <source>
        <dbReference type="Google" id="ProtNLM"/>
    </source>
</evidence>
<organism evidence="10 11">
    <name type="scientific">Stentor coeruleus</name>
    <dbReference type="NCBI Taxonomy" id="5963"/>
    <lineage>
        <taxon>Eukaryota</taxon>
        <taxon>Sar</taxon>
        <taxon>Alveolata</taxon>
        <taxon>Ciliophora</taxon>
        <taxon>Postciliodesmatophora</taxon>
        <taxon>Heterotrichea</taxon>
        <taxon>Heterotrichida</taxon>
        <taxon>Stentoridae</taxon>
        <taxon>Stentor</taxon>
    </lineage>
</organism>
<keyword evidence="5 7" id="KW-0472">Membrane</keyword>
<dbReference type="GO" id="GO:0016020">
    <property type="term" value="C:membrane"/>
    <property type="evidence" value="ECO:0007669"/>
    <property type="project" value="UniProtKB-SubCell"/>
</dbReference>
<evidence type="ECO:0000313" key="10">
    <source>
        <dbReference type="EMBL" id="OMJ92383.1"/>
    </source>
</evidence>
<dbReference type="InterPro" id="IPR049452">
    <property type="entry name" value="Anoctamin_TM"/>
</dbReference>
<comment type="subcellular location">
    <subcellularLocation>
        <location evidence="1">Cell membrane</location>
        <topology evidence="1">Multi-pass membrane protein</topology>
    </subcellularLocation>
</comment>
<evidence type="ECO:0000256" key="4">
    <source>
        <dbReference type="ARBA" id="ARBA00022989"/>
    </source>
</evidence>
<feature type="domain" description="Anoctamin transmembrane" evidence="8">
    <location>
        <begin position="265"/>
        <end position="690"/>
    </location>
</feature>
<keyword evidence="6" id="KW-0325">Glycoprotein</keyword>
<dbReference type="InterPro" id="IPR032394">
    <property type="entry name" value="Anoct_dimer"/>
</dbReference>
<feature type="transmembrane region" description="Helical" evidence="7">
    <location>
        <begin position="499"/>
        <end position="523"/>
    </location>
</feature>
<dbReference type="AlphaFoldDB" id="A0A1R2CTT7"/>
<evidence type="ECO:0000259" key="8">
    <source>
        <dbReference type="Pfam" id="PF04547"/>
    </source>
</evidence>
<feature type="transmembrane region" description="Helical" evidence="7">
    <location>
        <begin position="309"/>
        <end position="329"/>
    </location>
</feature>
<dbReference type="Pfam" id="PF04547">
    <property type="entry name" value="Anoctamin"/>
    <property type="match status" value="1"/>
</dbReference>
<feature type="transmembrane region" description="Helical" evidence="7">
    <location>
        <begin position="572"/>
        <end position="595"/>
    </location>
</feature>
<dbReference type="EMBL" id="MPUH01000062">
    <property type="protein sequence ID" value="OMJ92383.1"/>
    <property type="molecule type" value="Genomic_DNA"/>
</dbReference>
<keyword evidence="4 7" id="KW-1133">Transmembrane helix</keyword>
<feature type="transmembrane region" description="Helical" evidence="7">
    <location>
        <begin position="629"/>
        <end position="652"/>
    </location>
</feature>
<dbReference type="InterPro" id="IPR007632">
    <property type="entry name" value="Anoctamin"/>
</dbReference>
<accession>A0A1R2CTT7</accession>
<evidence type="ECO:0000256" key="5">
    <source>
        <dbReference type="ARBA" id="ARBA00023136"/>
    </source>
</evidence>
<dbReference type="PANTHER" id="PTHR12308:SF73">
    <property type="entry name" value="ANOCTAMIN"/>
    <property type="match status" value="1"/>
</dbReference>
<keyword evidence="11" id="KW-1185">Reference proteome</keyword>
<dbReference type="PANTHER" id="PTHR12308">
    <property type="entry name" value="ANOCTAMIN"/>
    <property type="match status" value="1"/>
</dbReference>
<dbReference type="GO" id="GO:0005254">
    <property type="term" value="F:chloride channel activity"/>
    <property type="evidence" value="ECO:0007669"/>
    <property type="project" value="TreeGrafter"/>
</dbReference>
<feature type="transmembrane region" description="Helical" evidence="7">
    <location>
        <begin position="469"/>
        <end position="487"/>
    </location>
</feature>
<keyword evidence="3 7" id="KW-0812">Transmembrane</keyword>
<feature type="domain" description="Anoctamin dimerisation" evidence="9">
    <location>
        <begin position="110"/>
        <end position="262"/>
    </location>
</feature>
<evidence type="ECO:0000256" key="1">
    <source>
        <dbReference type="ARBA" id="ARBA00004651"/>
    </source>
</evidence>
<evidence type="ECO:0000259" key="9">
    <source>
        <dbReference type="Pfam" id="PF16178"/>
    </source>
</evidence>
<evidence type="ECO:0000256" key="3">
    <source>
        <dbReference type="ARBA" id="ARBA00022692"/>
    </source>
</evidence>
<protein>
    <recommendedName>
        <fullName evidence="12">Anoctamin dimerisation domain-containing protein</fullName>
    </recommendedName>
</protein>
<feature type="transmembrane region" description="Helical" evidence="7">
    <location>
        <begin position="658"/>
        <end position="681"/>
    </location>
</feature>
<sequence>MATHRKFDDTLVYCLHFLNPYDKANEDFFTKNILVSEARQKFLRIYKTSADDENKDVIPKICEKRIVWLKDANPEDTRDATIFNRELIHSVINSVVFSIKYELKLRCDILSSRDKDEIFVKIYASEEWLREKAESIDYKLSFKKDFIELNEENKENETKNKILSFMKVPPCGSINLLKVKLNNGIFPLYNGDDEEVSDKGSLFTYADKARLVIDALNSRFDLCAMKKYEVMIDNYCVHQEKPLQKLKRIWARIGAICKPQPLDDIRQYYGEKISLYFAWIGTYANFMMFAAFFGLATQIAKHFYSQTDSVYQILTVAFAIFLTFWASLFDQLWGRKEKILAWQWGTSNLSEIEMQRGDFVGKFEKDEVTGRMKVIEYKNSLSRFKKFLSYSFILTLIFVVIGAVVSIFLFRAYMLSIDEVWGMILPGLLNAVQIKIMNIIYDKLAVVLNDWENHETDNMYNDHLAVKLFLFRFVNSYSSLFYLAFFAGTRCKRTCILDLSYQLMVIFLTNMAMNTVELGMPWLKMKLKLRQETKKVRKARENDKSLREHVYPVEYESKLQSYESPLDDYMEMVIQFGYVSLFGAALPILPVLALIELMLEIRVDAWKICNLTKRAPPNRSENIGVWRSIIITVAYAGAITNSGIIFITIGFFKDQSFTQVLGFLSLEHLMIFGMYLIAIIIPDIPSVVTDGLNWASRVVEEKQLVWKANQRVCAEVSSSFGYEKFLINEKDISYHEQ</sequence>
<gene>
    <name evidence="10" type="ORF">SteCoe_4824</name>
</gene>
<proteinExistence type="predicted"/>
<dbReference type="OrthoDB" id="296386at2759"/>
<evidence type="ECO:0000256" key="7">
    <source>
        <dbReference type="SAM" id="Phobius"/>
    </source>
</evidence>
<reference evidence="10 11" key="1">
    <citation type="submission" date="2016-11" db="EMBL/GenBank/DDBJ databases">
        <title>The macronuclear genome of Stentor coeruleus: a giant cell with tiny introns.</title>
        <authorList>
            <person name="Slabodnick M."/>
            <person name="Ruby J.G."/>
            <person name="Reiff S.B."/>
            <person name="Swart E.C."/>
            <person name="Gosai S."/>
            <person name="Prabakaran S."/>
            <person name="Witkowska E."/>
            <person name="Larue G.E."/>
            <person name="Fisher S."/>
            <person name="Freeman R.M."/>
            <person name="Gunawardena J."/>
            <person name="Chu W."/>
            <person name="Stover N.A."/>
            <person name="Gregory B.D."/>
            <person name="Nowacki M."/>
            <person name="Derisi J."/>
            <person name="Roy S.W."/>
            <person name="Marshall W.F."/>
            <person name="Sood P."/>
        </authorList>
    </citation>
    <scope>NUCLEOTIDE SEQUENCE [LARGE SCALE GENOMIC DNA]</scope>
    <source>
        <strain evidence="10">WM001</strain>
    </source>
</reference>
<dbReference type="Pfam" id="PF16178">
    <property type="entry name" value="Anoct_dimer"/>
    <property type="match status" value="1"/>
</dbReference>
<feature type="transmembrane region" description="Helical" evidence="7">
    <location>
        <begin position="387"/>
        <end position="413"/>
    </location>
</feature>
<name>A0A1R2CTT7_9CILI</name>
<dbReference type="Proteomes" id="UP000187209">
    <property type="component" value="Unassembled WGS sequence"/>
</dbReference>
<comment type="caution">
    <text evidence="10">The sequence shown here is derived from an EMBL/GenBank/DDBJ whole genome shotgun (WGS) entry which is preliminary data.</text>
</comment>
<evidence type="ECO:0000313" key="11">
    <source>
        <dbReference type="Proteomes" id="UP000187209"/>
    </source>
</evidence>
<feature type="transmembrane region" description="Helical" evidence="7">
    <location>
        <begin position="275"/>
        <end position="297"/>
    </location>
</feature>
<evidence type="ECO:0000256" key="2">
    <source>
        <dbReference type="ARBA" id="ARBA00022475"/>
    </source>
</evidence>
<keyword evidence="2" id="KW-1003">Cell membrane</keyword>